<keyword evidence="1" id="KW-1133">Transmembrane helix</keyword>
<feature type="transmembrane region" description="Helical" evidence="1">
    <location>
        <begin position="195"/>
        <end position="217"/>
    </location>
</feature>
<accession>E6PFM4</accession>
<dbReference type="PROSITE" id="PS51257">
    <property type="entry name" value="PROKAR_LIPOPROTEIN"/>
    <property type="match status" value="1"/>
</dbReference>
<gene>
    <name evidence="2" type="ORF">CARN1_1482</name>
</gene>
<keyword evidence="1" id="KW-0472">Membrane</keyword>
<reference evidence="2" key="1">
    <citation type="submission" date="2009-10" db="EMBL/GenBank/DDBJ databases">
        <title>Diversity of trophic interactions inside an arsenic-rich microbial ecosystem.</title>
        <authorList>
            <person name="Bertin P.N."/>
            <person name="Heinrich-Salmeron A."/>
            <person name="Pelletier E."/>
            <person name="Goulhen-Chollet F."/>
            <person name="Arsene-Ploetze F."/>
            <person name="Gallien S."/>
            <person name="Calteau A."/>
            <person name="Vallenet D."/>
            <person name="Casiot C."/>
            <person name="Chane-Woon-Ming B."/>
            <person name="Giloteaux L."/>
            <person name="Barakat M."/>
            <person name="Bonnefoy V."/>
            <person name="Bruneel O."/>
            <person name="Chandler M."/>
            <person name="Cleiss J."/>
            <person name="Duran R."/>
            <person name="Elbaz-Poulichet F."/>
            <person name="Fonknechten N."/>
            <person name="Lauga B."/>
            <person name="Mornico D."/>
            <person name="Ortet P."/>
            <person name="Schaeffer C."/>
            <person name="Siguier P."/>
            <person name="Alexander Thil Smith A."/>
            <person name="Van Dorsselaer A."/>
            <person name="Weissenbach J."/>
            <person name="Medigue C."/>
            <person name="Le Paslier D."/>
        </authorList>
    </citation>
    <scope>NUCLEOTIDE SEQUENCE</scope>
</reference>
<keyword evidence="1" id="KW-0812">Transmembrane</keyword>
<protein>
    <submittedName>
        <fullName evidence="2">Uncharacterized protein</fullName>
    </submittedName>
</protein>
<feature type="transmembrane region" description="Helical" evidence="1">
    <location>
        <begin position="23"/>
        <end position="41"/>
    </location>
</feature>
<evidence type="ECO:0000256" key="1">
    <source>
        <dbReference type="SAM" id="Phobius"/>
    </source>
</evidence>
<dbReference type="AlphaFoldDB" id="E6PFM4"/>
<proteinExistence type="predicted"/>
<name>E6PFM4_9ZZZZ</name>
<dbReference type="EMBL" id="CABL01000007">
    <property type="protein sequence ID" value="CBH75261.1"/>
    <property type="molecule type" value="Genomic_DNA"/>
</dbReference>
<evidence type="ECO:0000313" key="2">
    <source>
        <dbReference type="EMBL" id="CBH75261.1"/>
    </source>
</evidence>
<feature type="transmembrane region" description="Helical" evidence="1">
    <location>
        <begin position="53"/>
        <end position="71"/>
    </location>
</feature>
<feature type="transmembrane region" description="Helical" evidence="1">
    <location>
        <begin position="115"/>
        <end position="135"/>
    </location>
</feature>
<sequence length="224" mass="23684">MPQQRTTLSAILREAFGRLHDRWAGTLGATAIACALGLAIARAPMQPLVAESAAQLIALPLLASFIYLWVTDLPDGSPRSLSNALERLLERSWAVLLIDLALSLIQALTAAPSMILWDLLLVPLLAATIYADVAATLDSDIPTIALLPHAAARTFSLALHARNFGRMCLLLAAQFGLQAILLEIAVILPHGSRNAGTLVLAILAQVALAAVTARAFVEASTPHP</sequence>
<comment type="caution">
    <text evidence="2">The sequence shown here is derived from an EMBL/GenBank/DDBJ whole genome shotgun (WGS) entry which is preliminary data.</text>
</comment>
<feature type="transmembrane region" description="Helical" evidence="1">
    <location>
        <begin position="168"/>
        <end position="189"/>
    </location>
</feature>
<organism evidence="2">
    <name type="scientific">mine drainage metagenome</name>
    <dbReference type="NCBI Taxonomy" id="410659"/>
    <lineage>
        <taxon>unclassified sequences</taxon>
        <taxon>metagenomes</taxon>
        <taxon>ecological metagenomes</taxon>
    </lineage>
</organism>